<reference evidence="1" key="1">
    <citation type="journal article" date="1999" name="J. Bacteriol.">
        <title>Exopolysaccharide biosynthesis in Lactococcus lactis NIZO B40: functional analysis of the glycosyltransferase genes involved in synthesis of the polysaccharide backbone.</title>
        <authorList>
            <person name="van Kranenburg R."/>
            <person name="van Swam I.I."/>
            <person name="Marugg J.D."/>
            <person name="Kleerebezem M."/>
            <person name="de Vos W.M."/>
        </authorList>
    </citation>
    <scope>NUCLEOTIDE SEQUENCE</scope>
    <source>
        <strain evidence="1">NIZO B40</strain>
        <plasmid evidence="1">pNZ4000</plasmid>
    </source>
</reference>
<organism evidence="1">
    <name type="scientific">Lactococcus lactis subsp. cremoris</name>
    <name type="common">Streptococcus cremoris</name>
    <dbReference type="NCBI Taxonomy" id="1359"/>
    <lineage>
        <taxon>Bacteria</taxon>
        <taxon>Bacillati</taxon>
        <taxon>Bacillota</taxon>
        <taxon>Bacilli</taxon>
        <taxon>Lactobacillales</taxon>
        <taxon>Streptococcaceae</taxon>
        <taxon>Lactococcus</taxon>
    </lineage>
</organism>
<name>Q9WW85_LACLC</name>
<dbReference type="RefSeq" id="WP_010891384.1">
    <property type="nucleotide sequence ID" value="NC_002137.1"/>
</dbReference>
<sequence>MDDLIKSSIKKYRDNRKKEYVFCLSKKKKKTIQKESIILQFPIECWSHLFGIHKLEDLTIKTARTNLFNKLWLDIQNNKIEQNPDFNKIKNSKYIVEIKTRIELLNNLNDLIKKPNIKIYQYNPAAKKVFYSKIKYDYIIQFYNDEDNSKQKYWYLFCVKNNSSSFMIEPVSLFKTDNSYHNGDLIWNIEKFYITEKIYENKYNYLYPKVKF</sequence>
<evidence type="ECO:0000313" key="1">
    <source>
        <dbReference type="EMBL" id="AAD40362.1"/>
    </source>
</evidence>
<geneLocation type="plasmid" evidence="1">
    <name>pNZ4000</name>
</geneLocation>
<dbReference type="AlphaFoldDB" id="Q9WW85"/>
<proteinExistence type="predicted"/>
<evidence type="ECO:0008006" key="2">
    <source>
        <dbReference type="Google" id="ProtNLM"/>
    </source>
</evidence>
<protein>
    <recommendedName>
        <fullName evidence="2">Phage-Barnase-EndoU-ColicinE5/D-RelE like nuclease 4 domain-containing protein</fullName>
    </recommendedName>
</protein>
<keyword evidence="1" id="KW-0614">Plasmid</keyword>
<accession>Q9WW85</accession>
<dbReference type="EMBL" id="AF036485">
    <property type="protein sequence ID" value="AAD40362.1"/>
    <property type="molecule type" value="Genomic_DNA"/>
</dbReference>
<reference evidence="1" key="2">
    <citation type="journal article" date="2000" name="Plasmid">
        <title>Nucleotide sequence analysis of the lactococcal EPS plasmid pNZ4000.</title>
        <authorList>
            <person name="van Kranenburg R."/>
            <person name="Kleerebezem M."/>
            <person name="de Vos W.M."/>
        </authorList>
    </citation>
    <scope>NUCLEOTIDE SEQUENCE</scope>
    <source>
        <strain evidence="1">NIZO B40</strain>
        <plasmid evidence="1">pNZ4000</plasmid>
    </source>
</reference>